<accession>A0A543GGS2</accession>
<evidence type="ECO:0000313" key="2">
    <source>
        <dbReference type="EMBL" id="TQM45280.1"/>
    </source>
</evidence>
<dbReference type="Pfam" id="PF13229">
    <property type="entry name" value="Beta_helix"/>
    <property type="match status" value="1"/>
</dbReference>
<feature type="domain" description="Right handed beta helix" evidence="1">
    <location>
        <begin position="94"/>
        <end position="279"/>
    </location>
</feature>
<dbReference type="InterPro" id="IPR006626">
    <property type="entry name" value="PbH1"/>
</dbReference>
<dbReference type="SUPFAM" id="SSF51126">
    <property type="entry name" value="Pectin lyase-like"/>
    <property type="match status" value="1"/>
</dbReference>
<evidence type="ECO:0000259" key="1">
    <source>
        <dbReference type="Pfam" id="PF13229"/>
    </source>
</evidence>
<organism evidence="2 3">
    <name type="scientific">Pseudonocardia cypriaca</name>
    <dbReference type="NCBI Taxonomy" id="882449"/>
    <lineage>
        <taxon>Bacteria</taxon>
        <taxon>Bacillati</taxon>
        <taxon>Actinomycetota</taxon>
        <taxon>Actinomycetes</taxon>
        <taxon>Pseudonocardiales</taxon>
        <taxon>Pseudonocardiaceae</taxon>
        <taxon>Pseudonocardia</taxon>
    </lineage>
</organism>
<dbReference type="InterPro" id="IPR011050">
    <property type="entry name" value="Pectin_lyase_fold/virulence"/>
</dbReference>
<protein>
    <submittedName>
        <fullName evidence="2">Parallel beta helix pectate lyase-like protein</fullName>
    </submittedName>
</protein>
<comment type="caution">
    <text evidence="2">The sequence shown here is derived from an EMBL/GenBank/DDBJ whole genome shotgun (WGS) entry which is preliminary data.</text>
</comment>
<keyword evidence="2" id="KW-0456">Lyase</keyword>
<dbReference type="Gene3D" id="2.160.20.10">
    <property type="entry name" value="Single-stranded right-handed beta-helix, Pectin lyase-like"/>
    <property type="match status" value="1"/>
</dbReference>
<dbReference type="AlphaFoldDB" id="A0A543GGS2"/>
<evidence type="ECO:0000313" key="3">
    <source>
        <dbReference type="Proteomes" id="UP000319818"/>
    </source>
</evidence>
<dbReference type="Proteomes" id="UP000319818">
    <property type="component" value="Unassembled WGS sequence"/>
</dbReference>
<keyword evidence="3" id="KW-1185">Reference proteome</keyword>
<proteinExistence type="predicted"/>
<dbReference type="InterPro" id="IPR039448">
    <property type="entry name" value="Beta_helix"/>
</dbReference>
<dbReference type="EMBL" id="VFPH01000001">
    <property type="protein sequence ID" value="TQM45280.1"/>
    <property type="molecule type" value="Genomic_DNA"/>
</dbReference>
<dbReference type="InterPro" id="IPR012334">
    <property type="entry name" value="Pectin_lyas_fold"/>
</dbReference>
<name>A0A543GGS2_9PSEU</name>
<gene>
    <name evidence="2" type="ORF">FB388_2678</name>
</gene>
<sequence length="290" mass="30870">MAGRGLAVESRYRRRVPWWSLLALVAVALVLPSAGVGTPIVMGFDQDLVRPTQPAAPVDCAAGNVVCLTGDSKSRLTVTRSDVIYDGRGFSSVGITVNASNVVVQNFNFTNCAGNCIWMRGTGNVAQDNRISQVYFAGDDIDGLRFFGNDTKILRNQFFDIRKGPEHDAHVDCMQTWASPSTGGGSSGALIAGNVCRGRDLHQCIMVEGPGSSDGGGGGPGVTRDWVIEANYFQCYANQTVALRDAHGFVIRYNTFAGAGNKAIQQTDGTSGIVIQNNVLGPGYRRLTGD</sequence>
<dbReference type="SMART" id="SM00710">
    <property type="entry name" value="PbH1"/>
    <property type="match status" value="5"/>
</dbReference>
<dbReference type="GO" id="GO:0016829">
    <property type="term" value="F:lyase activity"/>
    <property type="evidence" value="ECO:0007669"/>
    <property type="project" value="UniProtKB-KW"/>
</dbReference>
<reference evidence="2 3" key="1">
    <citation type="submission" date="2019-06" db="EMBL/GenBank/DDBJ databases">
        <title>Sequencing the genomes of 1000 actinobacteria strains.</title>
        <authorList>
            <person name="Klenk H.-P."/>
        </authorList>
    </citation>
    <scope>NUCLEOTIDE SEQUENCE [LARGE SCALE GENOMIC DNA]</scope>
    <source>
        <strain evidence="2 3">DSM 45511</strain>
    </source>
</reference>